<dbReference type="EMBL" id="JMSE01001535">
    <property type="protein sequence ID" value="KDN60255.1"/>
    <property type="molecule type" value="Genomic_DNA"/>
</dbReference>
<evidence type="ECO:0000256" key="3">
    <source>
        <dbReference type="ARBA" id="ARBA00022989"/>
    </source>
</evidence>
<keyword evidence="3 6" id="KW-1133">Transmembrane helix</keyword>
<dbReference type="AlphaFoldDB" id="A0A066X2N2"/>
<feature type="compositionally biased region" description="Low complexity" evidence="5">
    <location>
        <begin position="248"/>
        <end position="259"/>
    </location>
</feature>
<feature type="region of interest" description="Disordered" evidence="5">
    <location>
        <begin position="221"/>
        <end position="264"/>
    </location>
</feature>
<keyword evidence="2 6" id="KW-0812">Transmembrane</keyword>
<feature type="transmembrane region" description="Helical" evidence="6">
    <location>
        <begin position="414"/>
        <end position="434"/>
    </location>
</feature>
<dbReference type="GO" id="GO:0016020">
    <property type="term" value="C:membrane"/>
    <property type="evidence" value="ECO:0007669"/>
    <property type="project" value="UniProtKB-SubCell"/>
</dbReference>
<dbReference type="PANTHER" id="PTHR30249:SF0">
    <property type="entry name" value="PLASTIDAL GLYCOLATE_GLYCERATE TRANSLOCATOR 1, CHLOROPLASTIC"/>
    <property type="match status" value="1"/>
</dbReference>
<dbReference type="OrthoDB" id="2502820at2759"/>
<comment type="subcellular location">
    <subcellularLocation>
        <location evidence="1">Membrane</location>
        <topology evidence="1">Multi-pass membrane protein</topology>
    </subcellularLocation>
</comment>
<feature type="transmembrane region" description="Helical" evidence="6">
    <location>
        <begin position="587"/>
        <end position="606"/>
    </location>
</feature>
<feature type="region of interest" description="Disordered" evidence="5">
    <location>
        <begin position="279"/>
        <end position="311"/>
    </location>
</feature>
<keyword evidence="4 6" id="KW-0472">Membrane</keyword>
<proteinExistence type="predicted"/>
<feature type="transmembrane region" description="Helical" evidence="6">
    <location>
        <begin position="454"/>
        <end position="471"/>
    </location>
</feature>
<accession>A0A066X2N2</accession>
<evidence type="ECO:0000256" key="1">
    <source>
        <dbReference type="ARBA" id="ARBA00004141"/>
    </source>
</evidence>
<feature type="transmembrane region" description="Helical" evidence="6">
    <location>
        <begin position="72"/>
        <end position="97"/>
    </location>
</feature>
<protein>
    <recommendedName>
        <fullName evidence="9">LrgB-like family protein</fullName>
    </recommendedName>
</protein>
<name>A0A066X2N2_COLSU</name>
<evidence type="ECO:0000256" key="5">
    <source>
        <dbReference type="SAM" id="MobiDB-lite"/>
    </source>
</evidence>
<feature type="transmembrane region" description="Helical" evidence="6">
    <location>
        <begin position="185"/>
        <end position="203"/>
    </location>
</feature>
<dbReference type="HOGENOM" id="CLU_020485_0_0_1"/>
<feature type="transmembrane region" description="Helical" evidence="6">
    <location>
        <begin position="104"/>
        <end position="124"/>
    </location>
</feature>
<evidence type="ECO:0000313" key="7">
    <source>
        <dbReference type="EMBL" id="KDN60255.1"/>
    </source>
</evidence>
<comment type="caution">
    <text evidence="7">The sequence shown here is derived from an EMBL/GenBank/DDBJ whole genome shotgun (WGS) entry which is preliminary data.</text>
</comment>
<dbReference type="eggNOG" id="ENOG502RS74">
    <property type="taxonomic scope" value="Eukaryota"/>
</dbReference>
<organism evidence="7 8">
    <name type="scientific">Colletotrichum sublineola</name>
    <name type="common">Sorghum anthracnose fungus</name>
    <dbReference type="NCBI Taxonomy" id="1173701"/>
    <lineage>
        <taxon>Eukaryota</taxon>
        <taxon>Fungi</taxon>
        <taxon>Dikarya</taxon>
        <taxon>Ascomycota</taxon>
        <taxon>Pezizomycotina</taxon>
        <taxon>Sordariomycetes</taxon>
        <taxon>Hypocreomycetidae</taxon>
        <taxon>Glomerellales</taxon>
        <taxon>Glomerellaceae</taxon>
        <taxon>Colletotrichum</taxon>
        <taxon>Colletotrichum graminicola species complex</taxon>
    </lineage>
</organism>
<evidence type="ECO:0008006" key="9">
    <source>
        <dbReference type="Google" id="ProtNLM"/>
    </source>
</evidence>
<evidence type="ECO:0000256" key="4">
    <source>
        <dbReference type="ARBA" id="ARBA00023136"/>
    </source>
</evidence>
<feature type="transmembrane region" description="Helical" evidence="6">
    <location>
        <begin position="483"/>
        <end position="507"/>
    </location>
</feature>
<reference evidence="8" key="1">
    <citation type="journal article" date="2014" name="Genome Announc.">
        <title>Draft genome sequence of Colletotrichum sublineola, a destructive pathogen of cultivated sorghum.</title>
        <authorList>
            <person name="Baroncelli R."/>
            <person name="Sanz-Martin J.M."/>
            <person name="Rech G.E."/>
            <person name="Sukno S.A."/>
            <person name="Thon M.R."/>
        </authorList>
    </citation>
    <scope>NUCLEOTIDE SEQUENCE [LARGE SCALE GENOMIC DNA]</scope>
    <source>
        <strain evidence="8">TX430BB</strain>
    </source>
</reference>
<dbReference type="InterPro" id="IPR007300">
    <property type="entry name" value="CidB/LrgB"/>
</dbReference>
<dbReference type="OMA" id="AWARECY"/>
<dbReference type="PANTHER" id="PTHR30249">
    <property type="entry name" value="PUTATIVE SEROTONIN TRANSPORTER"/>
    <property type="match status" value="1"/>
</dbReference>
<sequence>MITAISAHSERLALQVQRCLKHLTDNAPKISTHLPLRMFSRATEKKKKKKNNNNNNNRTNTWKTWRRPVLQVISAIFGITVIYLASELLIWGIFLVLKPVGLQFLNSILGMFLVFAIMTSISQLCSGADGIYTRNIKSKVDFINSNLGVGFPVPIVTISTEHLLGGQGIGRVVANFFDKSVNTNIIFWALVFLLSWGILAGILKLPHLPILCSQAAEPEQTWQPEVTDASPPRVATPSQTTNRRASDTTTLHGTTMTGYHTDKEAGLCPDSRTASAYFTDSDCPTSVPPPSAADEQPALTTPTSRHSDGSRAEQNALANWLRECYPMALAMLFVIAIGIPVSHIADDDRVLDGCMLWFLWISSTRLQRSFGRSHLLVNTPGLKTTATTILNPVLLTTLTMTAYTRAKSAAQDKAIAYTLGMFSTGASLSDLWTYKTTGWSHGGIIRGYFGAGDAALSVLECGIVVWGFKLFECRRQIWSRAGTVVILISAGMAALNVFVSVLLGSAVGLEEPEALAFAARSTTLALARPAMEALEGNQAVNAALVVSNGILGQLMYPFLLRKLRVQRPKDKSEAESRETERDDARTIAAGVAIGINGAAMGVSYLYERKSRAAPYAVLSMTIFGIMTVVFTALEPMRGTLVALAH</sequence>
<evidence type="ECO:0000313" key="8">
    <source>
        <dbReference type="Proteomes" id="UP000027238"/>
    </source>
</evidence>
<feature type="transmembrane region" description="Helical" evidence="6">
    <location>
        <begin position="324"/>
        <end position="344"/>
    </location>
</feature>
<keyword evidence="8" id="KW-1185">Reference proteome</keyword>
<evidence type="ECO:0000256" key="2">
    <source>
        <dbReference type="ARBA" id="ARBA00022692"/>
    </source>
</evidence>
<gene>
    <name evidence="7" type="ORF">CSUB01_07710</name>
</gene>
<feature type="transmembrane region" description="Helical" evidence="6">
    <location>
        <begin position="539"/>
        <end position="559"/>
    </location>
</feature>
<evidence type="ECO:0000256" key="6">
    <source>
        <dbReference type="SAM" id="Phobius"/>
    </source>
</evidence>
<feature type="transmembrane region" description="Helical" evidence="6">
    <location>
        <begin position="612"/>
        <end position="633"/>
    </location>
</feature>
<dbReference type="Pfam" id="PF04172">
    <property type="entry name" value="LrgB"/>
    <property type="match status" value="1"/>
</dbReference>
<dbReference type="Proteomes" id="UP000027238">
    <property type="component" value="Unassembled WGS sequence"/>
</dbReference>